<evidence type="ECO:0000313" key="1">
    <source>
        <dbReference type="EMBL" id="GED07205.1"/>
    </source>
</evidence>
<organism evidence="1 2">
    <name type="scientific">Glutamicibacter uratoxydans</name>
    <name type="common">Arthrobacter uratoxydans</name>
    <dbReference type="NCBI Taxonomy" id="43667"/>
    <lineage>
        <taxon>Bacteria</taxon>
        <taxon>Bacillati</taxon>
        <taxon>Actinomycetota</taxon>
        <taxon>Actinomycetes</taxon>
        <taxon>Micrococcales</taxon>
        <taxon>Micrococcaceae</taxon>
        <taxon>Glutamicibacter</taxon>
    </lineage>
</organism>
<comment type="caution">
    <text evidence="1">The sequence shown here is derived from an EMBL/GenBank/DDBJ whole genome shotgun (WGS) entry which is preliminary data.</text>
</comment>
<name>A0A4Y4DUD4_GLUUR</name>
<gene>
    <name evidence="1" type="ORF">AUR04nite_27370</name>
</gene>
<reference evidence="1 2" key="1">
    <citation type="submission" date="2019-06" db="EMBL/GenBank/DDBJ databases">
        <title>Whole genome shotgun sequence of Glutamicibacter uratoxydans NBRC 15515.</title>
        <authorList>
            <person name="Hosoyama A."/>
            <person name="Uohara A."/>
            <person name="Ohji S."/>
            <person name="Ichikawa N."/>
        </authorList>
    </citation>
    <scope>NUCLEOTIDE SEQUENCE [LARGE SCALE GENOMIC DNA]</scope>
    <source>
        <strain evidence="1 2">NBRC 15515</strain>
    </source>
</reference>
<dbReference type="Proteomes" id="UP000316612">
    <property type="component" value="Unassembled WGS sequence"/>
</dbReference>
<keyword evidence="2" id="KW-1185">Reference proteome</keyword>
<sequence length="92" mass="9419">MIEDSASSAANQLTDAATKEVVRQACAPIQDGSIDASELRVLSSMVGSVEGGGLPQSLVDVLNELADSGDNVSKSLQNRLVKACDDATAQAN</sequence>
<dbReference type="EMBL" id="BJNY01000017">
    <property type="protein sequence ID" value="GED07205.1"/>
    <property type="molecule type" value="Genomic_DNA"/>
</dbReference>
<dbReference type="AlphaFoldDB" id="A0A4Y4DUD4"/>
<proteinExistence type="predicted"/>
<protein>
    <submittedName>
        <fullName evidence="1">Uncharacterized protein</fullName>
    </submittedName>
</protein>
<accession>A0A4Y4DUD4</accession>
<evidence type="ECO:0000313" key="2">
    <source>
        <dbReference type="Proteomes" id="UP000316612"/>
    </source>
</evidence>